<name>A0ABV2DNK4_9HYPH</name>
<feature type="domain" description="CN hydrolase" evidence="2">
    <location>
        <begin position="1"/>
        <end position="239"/>
    </location>
</feature>
<dbReference type="PANTHER" id="PTHR43674:SF2">
    <property type="entry name" value="BETA-UREIDOPROPIONASE"/>
    <property type="match status" value="1"/>
</dbReference>
<comment type="caution">
    <text evidence="3">The sequence shown here is derived from an EMBL/GenBank/DDBJ whole genome shotgun (WGS) entry which is preliminary data.</text>
</comment>
<evidence type="ECO:0000259" key="2">
    <source>
        <dbReference type="PROSITE" id="PS50263"/>
    </source>
</evidence>
<dbReference type="CDD" id="cd07197">
    <property type="entry name" value="nitrilase"/>
    <property type="match status" value="1"/>
</dbReference>
<reference evidence="3 4" key="1">
    <citation type="submission" date="2024-06" db="EMBL/GenBank/DDBJ databases">
        <authorList>
            <person name="Kim D.-U."/>
        </authorList>
    </citation>
    <scope>NUCLEOTIDE SEQUENCE [LARGE SCALE GENOMIC DNA]</scope>
    <source>
        <strain evidence="3 4">KACC15460</strain>
    </source>
</reference>
<accession>A0ABV2DNK4</accession>
<dbReference type="InterPro" id="IPR050345">
    <property type="entry name" value="Aliph_Amidase/BUP"/>
</dbReference>
<evidence type="ECO:0000313" key="3">
    <source>
        <dbReference type="EMBL" id="MET2831547.1"/>
    </source>
</evidence>
<dbReference type="RefSeq" id="WP_354463657.1">
    <property type="nucleotide sequence ID" value="NZ_JBEWSZ010000004.1"/>
</dbReference>
<dbReference type="GO" id="GO:0016787">
    <property type="term" value="F:hydrolase activity"/>
    <property type="evidence" value="ECO:0007669"/>
    <property type="project" value="UniProtKB-KW"/>
</dbReference>
<gene>
    <name evidence="3" type="ORF">ABVQ20_31830</name>
</gene>
<keyword evidence="4" id="KW-1185">Reference proteome</keyword>
<dbReference type="SUPFAM" id="SSF56317">
    <property type="entry name" value="Carbon-nitrogen hydrolase"/>
    <property type="match status" value="1"/>
</dbReference>
<dbReference type="Proteomes" id="UP001548832">
    <property type="component" value="Unassembled WGS sequence"/>
</dbReference>
<evidence type="ECO:0000256" key="1">
    <source>
        <dbReference type="ARBA" id="ARBA00022801"/>
    </source>
</evidence>
<evidence type="ECO:0000313" key="4">
    <source>
        <dbReference type="Proteomes" id="UP001548832"/>
    </source>
</evidence>
<organism evidence="3 4">
    <name type="scientific">Mesorhizobium shangrilense</name>
    <dbReference type="NCBI Taxonomy" id="460060"/>
    <lineage>
        <taxon>Bacteria</taxon>
        <taxon>Pseudomonadati</taxon>
        <taxon>Pseudomonadota</taxon>
        <taxon>Alphaproteobacteria</taxon>
        <taxon>Hyphomicrobiales</taxon>
        <taxon>Phyllobacteriaceae</taxon>
        <taxon>Mesorhizobium</taxon>
    </lineage>
</organism>
<keyword evidence="1 3" id="KW-0378">Hydrolase</keyword>
<dbReference type="PANTHER" id="PTHR43674">
    <property type="entry name" value="NITRILASE C965.09-RELATED"/>
    <property type="match status" value="1"/>
</dbReference>
<dbReference type="Pfam" id="PF00795">
    <property type="entry name" value="CN_hydrolase"/>
    <property type="match status" value="1"/>
</dbReference>
<dbReference type="InterPro" id="IPR003010">
    <property type="entry name" value="C-N_Hydrolase"/>
</dbReference>
<proteinExistence type="predicted"/>
<protein>
    <submittedName>
        <fullName evidence="3">Carbon-nitrogen hydrolase family protein</fullName>
    </submittedName>
</protein>
<dbReference type="EMBL" id="JBEWSZ010000004">
    <property type="protein sequence ID" value="MET2831547.1"/>
    <property type="molecule type" value="Genomic_DNA"/>
</dbReference>
<sequence>MTTCAFVEWPEGLEPRGLLWEALRQQVAAARPDILVTNEMPFGPWLASERPFDADAAARGVTLHEHGLEALRGLGVPAVISSRPVWQSERLANEAFVLEAGDISVLHRKQLFPEEPGWYEASWFRGDNSGFAVHDIAGLKVGVLLCTELMFNEHARGYGRAGGDLIVVPRATSTSQEKWAVAGAMGAIVSGCYVVSSNRSGASANSPRFGGRGLAFAPDGTLLADTSSDGTLAVVDLDAGVSQRQKSEYPCNVVERAYR</sequence>
<dbReference type="PROSITE" id="PS50263">
    <property type="entry name" value="CN_HYDROLASE"/>
    <property type="match status" value="1"/>
</dbReference>
<dbReference type="InterPro" id="IPR036526">
    <property type="entry name" value="C-N_Hydrolase_sf"/>
</dbReference>
<dbReference type="Gene3D" id="3.60.110.10">
    <property type="entry name" value="Carbon-nitrogen hydrolase"/>
    <property type="match status" value="1"/>
</dbReference>